<keyword evidence="1" id="KW-0805">Transcription regulation</keyword>
<dbReference type="Proteomes" id="UP000284605">
    <property type="component" value="Unassembled WGS sequence"/>
</dbReference>
<keyword evidence="6" id="KW-1185">Reference proteome</keyword>
<dbReference type="CDD" id="cd06170">
    <property type="entry name" value="LuxR_C_like"/>
    <property type="match status" value="1"/>
</dbReference>
<dbReference type="PROSITE" id="PS50043">
    <property type="entry name" value="HTH_LUXR_2"/>
    <property type="match status" value="1"/>
</dbReference>
<evidence type="ECO:0000256" key="2">
    <source>
        <dbReference type="ARBA" id="ARBA00023125"/>
    </source>
</evidence>
<dbReference type="PANTHER" id="PTHR44688">
    <property type="entry name" value="DNA-BINDING TRANSCRIPTIONAL ACTIVATOR DEVR_DOSR"/>
    <property type="match status" value="1"/>
</dbReference>
<sequence length="137" mass="14810">MERDRTGGPEGMRQCFIDNAVVLRPLAPALIDHAQRLQGSIDPACIAVVEAMSTVWGVSFAVAEPAREEDGPVDPLTPVEIRVLTFAASGLKNADIAAQMLIAVPTIKWHLHNIFNKWEVKTRTAAIAKARANGMLA</sequence>
<dbReference type="OrthoDB" id="9807052at2"/>
<reference evidence="5 6" key="1">
    <citation type="submission" date="2018-09" db="EMBL/GenBank/DDBJ databases">
        <authorList>
            <person name="Zhu H."/>
        </authorList>
    </citation>
    <scope>NUCLEOTIDE SEQUENCE [LARGE SCALE GENOMIC DNA]</scope>
    <source>
        <strain evidence="5 6">K1W22B-8</strain>
    </source>
</reference>
<evidence type="ECO:0000313" key="6">
    <source>
        <dbReference type="Proteomes" id="UP000284605"/>
    </source>
</evidence>
<evidence type="ECO:0000259" key="4">
    <source>
        <dbReference type="PROSITE" id="PS50043"/>
    </source>
</evidence>
<evidence type="ECO:0000256" key="1">
    <source>
        <dbReference type="ARBA" id="ARBA00023015"/>
    </source>
</evidence>
<dbReference type="EMBL" id="QYUK01000011">
    <property type="protein sequence ID" value="RJF86492.1"/>
    <property type="molecule type" value="Genomic_DNA"/>
</dbReference>
<name>A0A418W911_9PROT</name>
<dbReference type="GO" id="GO:0003677">
    <property type="term" value="F:DNA binding"/>
    <property type="evidence" value="ECO:0007669"/>
    <property type="project" value="UniProtKB-KW"/>
</dbReference>
<dbReference type="InterPro" id="IPR036388">
    <property type="entry name" value="WH-like_DNA-bd_sf"/>
</dbReference>
<dbReference type="PRINTS" id="PR00038">
    <property type="entry name" value="HTHLUXR"/>
</dbReference>
<keyword evidence="2" id="KW-0238">DNA-binding</keyword>
<dbReference type="InterPro" id="IPR000792">
    <property type="entry name" value="Tscrpt_reg_LuxR_C"/>
</dbReference>
<dbReference type="SUPFAM" id="SSF46894">
    <property type="entry name" value="C-terminal effector domain of the bipartite response regulators"/>
    <property type="match status" value="1"/>
</dbReference>
<gene>
    <name evidence="5" type="ORF">D3874_05185</name>
</gene>
<evidence type="ECO:0000256" key="3">
    <source>
        <dbReference type="ARBA" id="ARBA00023163"/>
    </source>
</evidence>
<dbReference type="GO" id="GO:0006355">
    <property type="term" value="P:regulation of DNA-templated transcription"/>
    <property type="evidence" value="ECO:0007669"/>
    <property type="project" value="InterPro"/>
</dbReference>
<keyword evidence="3" id="KW-0804">Transcription</keyword>
<dbReference type="Gene3D" id="1.10.10.10">
    <property type="entry name" value="Winged helix-like DNA-binding domain superfamily/Winged helix DNA-binding domain"/>
    <property type="match status" value="1"/>
</dbReference>
<dbReference type="Pfam" id="PF00196">
    <property type="entry name" value="GerE"/>
    <property type="match status" value="1"/>
</dbReference>
<dbReference type="AlphaFoldDB" id="A0A418W911"/>
<accession>A0A418W911</accession>
<organism evidence="5 6">
    <name type="scientific">Oleomonas cavernae</name>
    <dbReference type="NCBI Taxonomy" id="2320859"/>
    <lineage>
        <taxon>Bacteria</taxon>
        <taxon>Pseudomonadati</taxon>
        <taxon>Pseudomonadota</taxon>
        <taxon>Alphaproteobacteria</taxon>
        <taxon>Acetobacterales</taxon>
        <taxon>Acetobacteraceae</taxon>
        <taxon>Oleomonas</taxon>
    </lineage>
</organism>
<comment type="caution">
    <text evidence="5">The sequence shown here is derived from an EMBL/GenBank/DDBJ whole genome shotgun (WGS) entry which is preliminary data.</text>
</comment>
<dbReference type="RefSeq" id="WP_147385534.1">
    <property type="nucleotide sequence ID" value="NZ_QYUK01000011.1"/>
</dbReference>
<evidence type="ECO:0000313" key="5">
    <source>
        <dbReference type="EMBL" id="RJF86492.1"/>
    </source>
</evidence>
<dbReference type="SMART" id="SM00421">
    <property type="entry name" value="HTH_LUXR"/>
    <property type="match status" value="1"/>
</dbReference>
<dbReference type="PANTHER" id="PTHR44688:SF16">
    <property type="entry name" value="DNA-BINDING TRANSCRIPTIONAL ACTIVATOR DEVR_DOSR"/>
    <property type="match status" value="1"/>
</dbReference>
<feature type="domain" description="HTH luxR-type" evidence="4">
    <location>
        <begin position="69"/>
        <end position="134"/>
    </location>
</feature>
<proteinExistence type="predicted"/>
<dbReference type="InterPro" id="IPR016032">
    <property type="entry name" value="Sig_transdc_resp-reg_C-effctor"/>
</dbReference>
<protein>
    <submittedName>
        <fullName evidence="5">LuxR family transcriptional regulator</fullName>
    </submittedName>
</protein>
<dbReference type="PROSITE" id="PS00622">
    <property type="entry name" value="HTH_LUXR_1"/>
    <property type="match status" value="1"/>
</dbReference>